<reference evidence="2" key="1">
    <citation type="submission" date="2020-10" db="EMBL/GenBank/DDBJ databases">
        <authorList>
            <person name="Castelo-Branco R."/>
            <person name="Eusebio N."/>
            <person name="Adriana R."/>
            <person name="Vieira A."/>
            <person name="Brugerolle De Fraissinette N."/>
            <person name="Rezende De Castro R."/>
            <person name="Schneider M.P."/>
            <person name="Vasconcelos V."/>
            <person name="Leao P.N."/>
        </authorList>
    </citation>
    <scope>NUCLEOTIDE SEQUENCE</scope>
    <source>
        <strain evidence="2">LEGE 07157</strain>
    </source>
</reference>
<protein>
    <submittedName>
        <fullName evidence="2">2TM domain-containing protein</fullName>
    </submittedName>
</protein>
<dbReference type="Pfam" id="PF13239">
    <property type="entry name" value="2TM"/>
    <property type="match status" value="1"/>
</dbReference>
<accession>A0A8J7DY98</accession>
<dbReference type="EMBL" id="JADEWZ010000025">
    <property type="protein sequence ID" value="MBE9117462.1"/>
    <property type="molecule type" value="Genomic_DNA"/>
</dbReference>
<feature type="domain" description="2TM" evidence="1">
    <location>
        <begin position="72"/>
        <end position="149"/>
    </location>
</feature>
<organism evidence="2 3">
    <name type="scientific">Lusitaniella coriacea LEGE 07157</name>
    <dbReference type="NCBI Taxonomy" id="945747"/>
    <lineage>
        <taxon>Bacteria</taxon>
        <taxon>Bacillati</taxon>
        <taxon>Cyanobacteriota</taxon>
        <taxon>Cyanophyceae</taxon>
        <taxon>Spirulinales</taxon>
        <taxon>Lusitaniellaceae</taxon>
        <taxon>Lusitaniella</taxon>
    </lineage>
</organism>
<gene>
    <name evidence="2" type="ORF">IQ249_16295</name>
</gene>
<name>A0A8J7DY98_9CYAN</name>
<dbReference type="RefSeq" id="WP_194030550.1">
    <property type="nucleotide sequence ID" value="NZ_JADEWZ010000025.1"/>
</dbReference>
<evidence type="ECO:0000313" key="2">
    <source>
        <dbReference type="EMBL" id="MBE9117462.1"/>
    </source>
</evidence>
<proteinExistence type="predicted"/>
<sequence>MSAFTPENSPIYQHEDIQEILHIAIARQTDPGEFSRKELVDIAAELGISEDCLQSAEREWHEQQFIQQKYRTFNLYRQQLLQNKAGKYAIINGFLIVIDFLGGHTVSWSLYPLLFSGLWVSLDAWKVFLLKGEAYEQAFLRWERKRQFKRSIGVFWQNLRQVVQE</sequence>
<dbReference type="AlphaFoldDB" id="A0A8J7DY98"/>
<keyword evidence="3" id="KW-1185">Reference proteome</keyword>
<dbReference type="InterPro" id="IPR025698">
    <property type="entry name" value="2TM_dom"/>
</dbReference>
<evidence type="ECO:0000313" key="3">
    <source>
        <dbReference type="Proteomes" id="UP000654482"/>
    </source>
</evidence>
<evidence type="ECO:0000259" key="1">
    <source>
        <dbReference type="Pfam" id="PF13239"/>
    </source>
</evidence>
<dbReference type="Proteomes" id="UP000654482">
    <property type="component" value="Unassembled WGS sequence"/>
</dbReference>
<comment type="caution">
    <text evidence="2">The sequence shown here is derived from an EMBL/GenBank/DDBJ whole genome shotgun (WGS) entry which is preliminary data.</text>
</comment>